<dbReference type="Proteomes" id="UP000194873">
    <property type="component" value="Unassembled WGS sequence"/>
</dbReference>
<dbReference type="AlphaFoldDB" id="A0A243W998"/>
<reference evidence="2 3" key="1">
    <citation type="submission" date="2017-01" db="EMBL/GenBank/DDBJ databases">
        <title>A new Hymenobacter.</title>
        <authorList>
            <person name="Liang Y."/>
            <person name="Feng F."/>
        </authorList>
    </citation>
    <scope>NUCLEOTIDE SEQUENCE [LARGE SCALE GENOMIC DNA]</scope>
    <source>
        <strain evidence="2">MIMBbqt21</strain>
    </source>
</reference>
<accession>A0A243W998</accession>
<evidence type="ECO:0000256" key="1">
    <source>
        <dbReference type="SAM" id="MobiDB-lite"/>
    </source>
</evidence>
<protein>
    <submittedName>
        <fullName evidence="2">Uncharacterized protein</fullName>
    </submittedName>
</protein>
<sequence>MMPLLRSLVHWLAYALFQFALVLAYLLHSAAALQSPFRASEELHSSPRTRRIQPQPRLWSSPVTG</sequence>
<proteinExistence type="predicted"/>
<keyword evidence="3" id="KW-1185">Reference proteome</keyword>
<dbReference type="EMBL" id="MTSE01000014">
    <property type="protein sequence ID" value="OUJ71784.1"/>
    <property type="molecule type" value="Genomic_DNA"/>
</dbReference>
<name>A0A243W998_9BACT</name>
<feature type="region of interest" description="Disordered" evidence="1">
    <location>
        <begin position="38"/>
        <end position="65"/>
    </location>
</feature>
<gene>
    <name evidence="2" type="ORF">BXP70_20750</name>
</gene>
<evidence type="ECO:0000313" key="3">
    <source>
        <dbReference type="Proteomes" id="UP000194873"/>
    </source>
</evidence>
<organism evidence="2 3">
    <name type="scientific">Hymenobacter crusticola</name>
    <dbReference type="NCBI Taxonomy" id="1770526"/>
    <lineage>
        <taxon>Bacteria</taxon>
        <taxon>Pseudomonadati</taxon>
        <taxon>Bacteroidota</taxon>
        <taxon>Cytophagia</taxon>
        <taxon>Cytophagales</taxon>
        <taxon>Hymenobacteraceae</taxon>
        <taxon>Hymenobacter</taxon>
    </lineage>
</organism>
<evidence type="ECO:0000313" key="2">
    <source>
        <dbReference type="EMBL" id="OUJ71784.1"/>
    </source>
</evidence>
<comment type="caution">
    <text evidence="2">The sequence shown here is derived from an EMBL/GenBank/DDBJ whole genome shotgun (WGS) entry which is preliminary data.</text>
</comment>